<dbReference type="InterPro" id="IPR036291">
    <property type="entry name" value="NAD(P)-bd_dom_sf"/>
</dbReference>
<sequence>MAEVGSLLLPDPSGFPGWLKTELAPPIHSTLSYVLQHPDVSLGLEGGASGIGRSIALTLAKAGCDVVVADIDLAGAEHVASEIGTLGCRGVAMKVDVSKLADVRAMAEKAYMEFGNITILVNNAGVTMRPFRALWDTSKETLSGCLE</sequence>
<comment type="caution">
    <text evidence="1">The sequence shown here is derived from an EMBL/GenBank/DDBJ whole genome shotgun (WGS) entry which is preliminary data.</text>
</comment>
<dbReference type="PRINTS" id="PR00081">
    <property type="entry name" value="GDHRDH"/>
</dbReference>
<dbReference type="Gene3D" id="3.40.50.720">
    <property type="entry name" value="NAD(P)-binding Rossmann-like Domain"/>
    <property type="match status" value="1"/>
</dbReference>
<proteinExistence type="predicted"/>
<dbReference type="PANTHER" id="PTHR24322">
    <property type="entry name" value="PKSB"/>
    <property type="match status" value="1"/>
</dbReference>
<protein>
    <submittedName>
        <fullName evidence="1">Uncharacterized protein</fullName>
    </submittedName>
</protein>
<dbReference type="SUPFAM" id="SSF51735">
    <property type="entry name" value="NAD(P)-binding Rossmann-fold domains"/>
    <property type="match status" value="1"/>
</dbReference>
<evidence type="ECO:0000313" key="1">
    <source>
        <dbReference type="EMBL" id="KAL2802391.1"/>
    </source>
</evidence>
<organism evidence="1 2">
    <name type="scientific">Aspergillus granulosus</name>
    <dbReference type="NCBI Taxonomy" id="176169"/>
    <lineage>
        <taxon>Eukaryota</taxon>
        <taxon>Fungi</taxon>
        <taxon>Dikarya</taxon>
        <taxon>Ascomycota</taxon>
        <taxon>Pezizomycotina</taxon>
        <taxon>Eurotiomycetes</taxon>
        <taxon>Eurotiomycetidae</taxon>
        <taxon>Eurotiales</taxon>
        <taxon>Aspergillaceae</taxon>
        <taxon>Aspergillus</taxon>
        <taxon>Aspergillus subgen. Nidulantes</taxon>
    </lineage>
</organism>
<dbReference type="Proteomes" id="UP001610334">
    <property type="component" value="Unassembled WGS sequence"/>
</dbReference>
<dbReference type="EMBL" id="JBFXLT010000186">
    <property type="protein sequence ID" value="KAL2802391.1"/>
    <property type="molecule type" value="Genomic_DNA"/>
</dbReference>
<keyword evidence="2" id="KW-1185">Reference proteome</keyword>
<dbReference type="Pfam" id="PF00106">
    <property type="entry name" value="adh_short"/>
    <property type="match status" value="1"/>
</dbReference>
<dbReference type="PANTHER" id="PTHR24322:SF748">
    <property type="entry name" value="FI23927P1-RELATED"/>
    <property type="match status" value="1"/>
</dbReference>
<name>A0ABR4GTJ6_9EURO</name>
<gene>
    <name evidence="1" type="ORF">BJX63DRAFT_437917</name>
</gene>
<accession>A0ABR4GTJ6</accession>
<evidence type="ECO:0000313" key="2">
    <source>
        <dbReference type="Proteomes" id="UP001610334"/>
    </source>
</evidence>
<dbReference type="InterPro" id="IPR002347">
    <property type="entry name" value="SDR_fam"/>
</dbReference>
<reference evidence="1 2" key="1">
    <citation type="submission" date="2024-07" db="EMBL/GenBank/DDBJ databases">
        <title>Section-level genome sequencing and comparative genomics of Aspergillus sections Usti and Cavernicolus.</title>
        <authorList>
            <consortium name="Lawrence Berkeley National Laboratory"/>
            <person name="Nybo J.L."/>
            <person name="Vesth T.C."/>
            <person name="Theobald S."/>
            <person name="Frisvad J.C."/>
            <person name="Larsen T.O."/>
            <person name="Kjaerboelling I."/>
            <person name="Rothschild-Mancinelli K."/>
            <person name="Lyhne E.K."/>
            <person name="Kogle M.E."/>
            <person name="Barry K."/>
            <person name="Clum A."/>
            <person name="Na H."/>
            <person name="Ledsgaard L."/>
            <person name="Lin J."/>
            <person name="Lipzen A."/>
            <person name="Kuo A."/>
            <person name="Riley R."/>
            <person name="Mondo S."/>
            <person name="Labutti K."/>
            <person name="Haridas S."/>
            <person name="Pangalinan J."/>
            <person name="Salamov A.A."/>
            <person name="Simmons B.A."/>
            <person name="Magnuson J.K."/>
            <person name="Chen J."/>
            <person name="Drula E."/>
            <person name="Henrissat B."/>
            <person name="Wiebenga A."/>
            <person name="Lubbers R.J."/>
            <person name="Gomes A.C."/>
            <person name="Makela M.R."/>
            <person name="Stajich J."/>
            <person name="Grigoriev I.V."/>
            <person name="Mortensen U.H."/>
            <person name="De Vries R.P."/>
            <person name="Baker S.E."/>
            <person name="Andersen M.R."/>
        </authorList>
    </citation>
    <scope>NUCLEOTIDE SEQUENCE [LARGE SCALE GENOMIC DNA]</scope>
    <source>
        <strain evidence="1 2">CBS 588.65</strain>
    </source>
</reference>